<evidence type="ECO:0000313" key="2">
    <source>
        <dbReference type="EMBL" id="MBC8434110.1"/>
    </source>
</evidence>
<dbReference type="InterPro" id="IPR052894">
    <property type="entry name" value="AsmA-related"/>
</dbReference>
<dbReference type="PANTHER" id="PTHR30441">
    <property type="entry name" value="DUF748 DOMAIN-CONTAINING PROTEIN"/>
    <property type="match status" value="1"/>
</dbReference>
<organism evidence="2 3">
    <name type="scientific">Candidatus Desulfatibia vada</name>
    <dbReference type="NCBI Taxonomy" id="2841696"/>
    <lineage>
        <taxon>Bacteria</taxon>
        <taxon>Pseudomonadati</taxon>
        <taxon>Thermodesulfobacteriota</taxon>
        <taxon>Desulfobacteria</taxon>
        <taxon>Desulfobacterales</taxon>
        <taxon>Desulfobacterales incertae sedis</taxon>
        <taxon>Candidatus Desulfatibia</taxon>
    </lineage>
</organism>
<dbReference type="AlphaFoldDB" id="A0A8J6P313"/>
<dbReference type="InterPro" id="IPR008023">
    <property type="entry name" value="DUF748"/>
</dbReference>
<dbReference type="PANTHER" id="PTHR30441:SF8">
    <property type="entry name" value="DUF748 DOMAIN-CONTAINING PROTEIN"/>
    <property type="match status" value="1"/>
</dbReference>
<evidence type="ECO:0000256" key="1">
    <source>
        <dbReference type="SAM" id="MobiDB-lite"/>
    </source>
</evidence>
<dbReference type="Gene3D" id="3.30.1330.60">
    <property type="entry name" value="OmpA-like domain"/>
    <property type="match status" value="1"/>
</dbReference>
<sequence length="835" mass="91229">MIPNFVIENLLVESGRMALIDGLPAVPFETALESLNITLKNVSNQAGSKAVYKISVKTPEKELIDCKGTLSLFPLRSEGTLSLQNVLLKKYAPYYRDLIDFEIADGTIGIQTGFHYASDDPSIGIGLSRASVSVASLKAHTKEDREKLIAIHSLAITDTDVDLLKQEITIGSLSSTKGYLLCKRFADGSLSLDRLIAVKALKAHSAPSQQKAAPAPAPWHVTLKSFVIEDHTIQGQDSMFADPVNILLGHVKIEGKDLTTKPNGKGQISISLRWNKKGNVSVKGSVAVDPVSANLAVNVSGLDIRSLQPYFTDKIKLVVTDGYFNTNGRVQFSQKAGSDPAVSYQGDASITGFASGDRKQALDFLKWKSLYLANVNAGYKPLKISIDEVSLTDFYSRLIIHSDGTINIRNIFSPEGEAAQEPPGAAAKETPEATATLPPEITIKNVVLQGGTVSFSDRLTQPNFDTELTELGGKLSGLSSKEQSRADIFLAGKHSGTSPLEIKGKVNPLIANRYADLTVAFKDIEMSPFSPYSGKYLGYILQKGKLTLELAYKLLDNKLQGKNRIYLDQLTLGDKVDSPDATSLPVKLGIALLKDSNGRIALDFPVNGDLRNPEFSLGKIIITMLGNLFAKIVSAPFAAISSIFGGGAELSYMDFDHGSSQINASMHEKLKKLITALENRPALQLEIQGAVDPEDDSTALRRIQFDNLLKAQKLKEMAKKNLDAVPLAQIKIEPDDFITYLEKAYAASDIPKPRDEAGKIKKLPVAEMEKLLFTGIDISDKDLRRLAHKRAAGVENYIIKSEKIDPHRIFILRPNSLADRENKEKHQSRVNFFLK</sequence>
<gene>
    <name evidence="2" type="ORF">H8D96_19555</name>
</gene>
<feature type="region of interest" description="Disordered" evidence="1">
    <location>
        <begin position="416"/>
        <end position="435"/>
    </location>
</feature>
<dbReference type="Pfam" id="PF05359">
    <property type="entry name" value="DUF748"/>
    <property type="match status" value="1"/>
</dbReference>
<dbReference type="Proteomes" id="UP000605201">
    <property type="component" value="Unassembled WGS sequence"/>
</dbReference>
<proteinExistence type="predicted"/>
<reference evidence="2 3" key="1">
    <citation type="submission" date="2020-08" db="EMBL/GenBank/DDBJ databases">
        <title>Bridging the membrane lipid divide: bacteria of the FCB group superphylum have the potential to synthesize archaeal ether lipids.</title>
        <authorList>
            <person name="Villanueva L."/>
            <person name="Von Meijenfeldt F.A.B."/>
            <person name="Westbye A.B."/>
            <person name="Yadav S."/>
            <person name="Hopmans E.C."/>
            <person name="Dutilh B.E."/>
            <person name="Sinninghe Damste J.S."/>
        </authorList>
    </citation>
    <scope>NUCLEOTIDE SEQUENCE [LARGE SCALE GENOMIC DNA]</scope>
    <source>
        <strain evidence="2">NIOZ-UU17</strain>
    </source>
</reference>
<dbReference type="GO" id="GO:0005886">
    <property type="term" value="C:plasma membrane"/>
    <property type="evidence" value="ECO:0007669"/>
    <property type="project" value="TreeGrafter"/>
</dbReference>
<dbReference type="InterPro" id="IPR036737">
    <property type="entry name" value="OmpA-like_sf"/>
</dbReference>
<accession>A0A8J6P313</accession>
<comment type="caution">
    <text evidence="2">The sequence shown here is derived from an EMBL/GenBank/DDBJ whole genome shotgun (WGS) entry which is preliminary data.</text>
</comment>
<name>A0A8J6P313_9BACT</name>
<evidence type="ECO:0000313" key="3">
    <source>
        <dbReference type="Proteomes" id="UP000605201"/>
    </source>
</evidence>
<protein>
    <submittedName>
        <fullName evidence="2">DUF748 domain-containing protein</fullName>
    </submittedName>
</protein>
<dbReference type="GO" id="GO:0090313">
    <property type="term" value="P:regulation of protein targeting to membrane"/>
    <property type="evidence" value="ECO:0007669"/>
    <property type="project" value="TreeGrafter"/>
</dbReference>
<dbReference type="EMBL" id="JACNIG010000385">
    <property type="protein sequence ID" value="MBC8434110.1"/>
    <property type="molecule type" value="Genomic_DNA"/>
</dbReference>